<protein>
    <submittedName>
        <fullName evidence="2">Uncharacterized protein</fullName>
    </submittedName>
</protein>
<dbReference type="EMBL" id="CP012700">
    <property type="protein sequence ID" value="ALH80281.1"/>
    <property type="molecule type" value="Genomic_DNA"/>
</dbReference>
<proteinExistence type="predicted"/>
<keyword evidence="1" id="KW-0732">Signal</keyword>
<accession>A0A0N9UL85</accession>
<feature type="chain" id="PRO_5006038982" evidence="1">
    <location>
        <begin position="22"/>
        <end position="164"/>
    </location>
</feature>
<dbReference type="PATRIC" id="fig|33050.5.peg.1628"/>
<dbReference type="Proteomes" id="UP000058074">
    <property type="component" value="Chromosome"/>
</dbReference>
<name>A0A0N9UL85_SPHMC</name>
<dbReference type="OrthoDB" id="7450006at2"/>
<dbReference type="KEGG" id="smag:AN936_07825"/>
<sequence>MKKRFLSALTLAVAGVSPAGATTEDSGGLAVTGLDRAVAEFDDLCLSIFPSAKRFEYAVAKSDFGYERADDERWRSDRTVVTRSAPMQCDFDAALSTGESDRETVATAIEKGLDRALGLPPVRVVYDGGMRWEWQVNGKTHSVSYYFGPTIPAQQLALTYRVGA</sequence>
<evidence type="ECO:0000313" key="3">
    <source>
        <dbReference type="Proteomes" id="UP000058074"/>
    </source>
</evidence>
<feature type="signal peptide" evidence="1">
    <location>
        <begin position="1"/>
        <end position="21"/>
    </location>
</feature>
<evidence type="ECO:0000313" key="2">
    <source>
        <dbReference type="EMBL" id="ALH80281.1"/>
    </source>
</evidence>
<organism evidence="2 3">
    <name type="scientific">Sphingopyxis macrogoltabida</name>
    <name type="common">Sphingomonas macrogoltabidus</name>
    <dbReference type="NCBI Taxonomy" id="33050"/>
    <lineage>
        <taxon>Bacteria</taxon>
        <taxon>Pseudomonadati</taxon>
        <taxon>Pseudomonadota</taxon>
        <taxon>Alphaproteobacteria</taxon>
        <taxon>Sphingomonadales</taxon>
        <taxon>Sphingomonadaceae</taxon>
        <taxon>Sphingopyxis</taxon>
    </lineage>
</organism>
<dbReference type="AlphaFoldDB" id="A0A0N9UL85"/>
<gene>
    <name evidence="2" type="ORF">AN936_07825</name>
</gene>
<dbReference type="RefSeq" id="WP_149037624.1">
    <property type="nucleotide sequence ID" value="NZ_CP012700.1"/>
</dbReference>
<evidence type="ECO:0000256" key="1">
    <source>
        <dbReference type="SAM" id="SignalP"/>
    </source>
</evidence>
<reference evidence="2 3" key="1">
    <citation type="journal article" date="2015" name="Genome Announc.">
        <title>Complete Genome Sequence of Polypropylene Glycol- and Polyethylene Glycol-Degrading Sphingopyxis macrogoltabida Strain EY-1.</title>
        <authorList>
            <person name="Ohtsubo Y."/>
            <person name="Nagata Y."/>
            <person name="Numata M."/>
            <person name="Tsuchikane K."/>
            <person name="Hosoyama A."/>
            <person name="Yamazoe A."/>
            <person name="Tsuda M."/>
            <person name="Fujita N."/>
            <person name="Kawai F."/>
        </authorList>
    </citation>
    <scope>NUCLEOTIDE SEQUENCE [LARGE SCALE GENOMIC DNA]</scope>
    <source>
        <strain evidence="2 3">EY-1</strain>
    </source>
</reference>